<accession>A0A3B0VGQ6</accession>
<feature type="transmembrane region" description="Helical" evidence="1">
    <location>
        <begin position="236"/>
        <end position="259"/>
    </location>
</feature>
<keyword evidence="1" id="KW-0472">Membrane</keyword>
<feature type="transmembrane region" description="Helical" evidence="1">
    <location>
        <begin position="20"/>
        <end position="37"/>
    </location>
</feature>
<evidence type="ECO:0000256" key="1">
    <source>
        <dbReference type="SAM" id="Phobius"/>
    </source>
</evidence>
<protein>
    <submittedName>
        <fullName evidence="2">Uncharacterized protein</fullName>
    </submittedName>
</protein>
<dbReference type="AlphaFoldDB" id="A0A3B0VGQ6"/>
<sequence>MQTVTNQPQEETDLTKAKRVYAVFTVTMTILILAIFFEPTVSRLFEGIWQRQEVVFVWTFSLDVHATLGFLFIFMFILQFFFGYQQSKWPQLKRYHRRLGSAMFYVVIPLFILADIWVVIHRSTAIAPEQSVVFGQDRLMVVILILEILLFMAWYIIRSFQAVKQKDYPSHLDNIFAAYMMAGGIALFRFLFAILWATFGTSPISFVGVFFVTCALTLMLLILAFSLVGRLKQNRFPLFVFVIANVLVAILGAGNYSIINEAFIN</sequence>
<name>A0A3B0VGQ6_9ZZZZ</name>
<keyword evidence="1" id="KW-1133">Transmembrane helix</keyword>
<feature type="transmembrane region" description="Helical" evidence="1">
    <location>
        <begin position="140"/>
        <end position="157"/>
    </location>
</feature>
<organism evidence="2">
    <name type="scientific">hydrothermal vent metagenome</name>
    <dbReference type="NCBI Taxonomy" id="652676"/>
    <lineage>
        <taxon>unclassified sequences</taxon>
        <taxon>metagenomes</taxon>
        <taxon>ecological metagenomes</taxon>
    </lineage>
</organism>
<feature type="transmembrane region" description="Helical" evidence="1">
    <location>
        <begin position="178"/>
        <end position="199"/>
    </location>
</feature>
<dbReference type="EMBL" id="UOEU01000698">
    <property type="protein sequence ID" value="VAW38162.1"/>
    <property type="molecule type" value="Genomic_DNA"/>
</dbReference>
<proteinExistence type="predicted"/>
<reference evidence="2" key="1">
    <citation type="submission" date="2018-06" db="EMBL/GenBank/DDBJ databases">
        <authorList>
            <person name="Zhirakovskaya E."/>
        </authorList>
    </citation>
    <scope>NUCLEOTIDE SEQUENCE</scope>
</reference>
<gene>
    <name evidence="2" type="ORF">MNBD_CHLOROFLEXI01-326</name>
</gene>
<feature type="transmembrane region" description="Helical" evidence="1">
    <location>
        <begin position="205"/>
        <end position="229"/>
    </location>
</feature>
<keyword evidence="1" id="KW-0812">Transmembrane</keyword>
<feature type="transmembrane region" description="Helical" evidence="1">
    <location>
        <begin position="102"/>
        <end position="120"/>
    </location>
</feature>
<feature type="transmembrane region" description="Helical" evidence="1">
    <location>
        <begin position="57"/>
        <end position="82"/>
    </location>
</feature>
<evidence type="ECO:0000313" key="2">
    <source>
        <dbReference type="EMBL" id="VAW38162.1"/>
    </source>
</evidence>